<dbReference type="Proteomes" id="UP000051373">
    <property type="component" value="Unassembled WGS sequence"/>
</dbReference>
<comment type="caution">
    <text evidence="3">The sequence shown here is derived from an EMBL/GenBank/DDBJ whole genome shotgun (WGS) entry which is preliminary data.</text>
</comment>
<comment type="similarity">
    <text evidence="1 2">Belongs to the Iojap/RsfS family.</text>
</comment>
<comment type="subunit">
    <text evidence="2">Interacts with ribosomal protein uL14 (rplN).</text>
</comment>
<dbReference type="PATRIC" id="fig|1703779.3.peg.328"/>
<proteinExistence type="inferred from homology"/>
<protein>
    <recommendedName>
        <fullName evidence="2">Ribosomal silencing factor RsfS</fullName>
    </recommendedName>
</protein>
<comment type="function">
    <text evidence="2">Functions as a ribosomal silencing factor. Interacts with ribosomal protein uL14 (rplN), blocking formation of intersubunit bridge B8. Prevents association of the 30S and 50S ribosomal subunits and the formation of functional ribosomes, thus repressing translation.</text>
</comment>
<evidence type="ECO:0000256" key="1">
    <source>
        <dbReference type="ARBA" id="ARBA00010574"/>
    </source>
</evidence>
<gene>
    <name evidence="2" type="primary">rsfS</name>
    <name evidence="3" type="ORF">AMJ83_01225</name>
</gene>
<keyword evidence="2" id="KW-0678">Repressor</keyword>
<dbReference type="GO" id="GO:0005737">
    <property type="term" value="C:cytoplasm"/>
    <property type="evidence" value="ECO:0007669"/>
    <property type="project" value="UniProtKB-SubCell"/>
</dbReference>
<dbReference type="HAMAP" id="MF_01477">
    <property type="entry name" value="Iojap_RsfS"/>
    <property type="match status" value="1"/>
</dbReference>
<keyword evidence="2" id="KW-0963">Cytoplasm</keyword>
<name>A0A0S8FYQ2_UNCW3</name>
<dbReference type="SUPFAM" id="SSF81301">
    <property type="entry name" value="Nucleotidyltransferase"/>
    <property type="match status" value="1"/>
</dbReference>
<dbReference type="Pfam" id="PF02410">
    <property type="entry name" value="RsfS"/>
    <property type="match status" value="1"/>
</dbReference>
<reference evidence="3 4" key="1">
    <citation type="journal article" date="2015" name="Microbiome">
        <title>Genomic resolution of linkages in carbon, nitrogen, and sulfur cycling among widespread estuary sediment bacteria.</title>
        <authorList>
            <person name="Baker B.J."/>
            <person name="Lazar C.S."/>
            <person name="Teske A.P."/>
            <person name="Dick G.J."/>
        </authorList>
    </citation>
    <scope>NUCLEOTIDE SEQUENCE [LARGE SCALE GENOMIC DNA]</scope>
    <source>
        <strain evidence="3">SM23_42</strain>
    </source>
</reference>
<dbReference type="GO" id="GO:0042256">
    <property type="term" value="P:cytosolic ribosome assembly"/>
    <property type="evidence" value="ECO:0007669"/>
    <property type="project" value="UniProtKB-UniRule"/>
</dbReference>
<accession>A0A0S8FYQ2</accession>
<sequence>MLDNNLVTNSEILAKKLAALIEEKKGGDVLVFDLRGLSPIADFFVIATALSDVHVKTIANHISERESPQHIEGLTAATWVLLDFIDVVVHIFSRDAREFYGLERLWGDAPRVEYG</sequence>
<evidence type="ECO:0000313" key="3">
    <source>
        <dbReference type="EMBL" id="KPK64828.1"/>
    </source>
</evidence>
<dbReference type="PANTHER" id="PTHR21043:SF0">
    <property type="entry name" value="MITOCHONDRIAL ASSEMBLY OF RIBOSOMAL LARGE SUBUNIT PROTEIN 1"/>
    <property type="match status" value="1"/>
</dbReference>
<evidence type="ECO:0000256" key="2">
    <source>
        <dbReference type="HAMAP-Rule" id="MF_01477"/>
    </source>
</evidence>
<dbReference type="STRING" id="1703779.AMJ83_01225"/>
<dbReference type="AlphaFoldDB" id="A0A0S8FYQ2"/>
<dbReference type="EMBL" id="LJUJ01000001">
    <property type="protein sequence ID" value="KPK64828.1"/>
    <property type="molecule type" value="Genomic_DNA"/>
</dbReference>
<dbReference type="PANTHER" id="PTHR21043">
    <property type="entry name" value="IOJAP SUPERFAMILY ORTHOLOG"/>
    <property type="match status" value="1"/>
</dbReference>
<dbReference type="GO" id="GO:0017148">
    <property type="term" value="P:negative regulation of translation"/>
    <property type="evidence" value="ECO:0007669"/>
    <property type="project" value="UniProtKB-UniRule"/>
</dbReference>
<comment type="subcellular location">
    <subcellularLocation>
        <location evidence="2">Cytoplasm</location>
    </subcellularLocation>
</comment>
<dbReference type="GO" id="GO:0043023">
    <property type="term" value="F:ribosomal large subunit binding"/>
    <property type="evidence" value="ECO:0007669"/>
    <property type="project" value="TreeGrafter"/>
</dbReference>
<dbReference type="NCBIfam" id="TIGR00090">
    <property type="entry name" value="rsfS_iojap_ybeB"/>
    <property type="match status" value="1"/>
</dbReference>
<evidence type="ECO:0000313" key="4">
    <source>
        <dbReference type="Proteomes" id="UP000051373"/>
    </source>
</evidence>
<organism evidence="3 4">
    <name type="scientific">candidate division WOR_3 bacterium SM23_42</name>
    <dbReference type="NCBI Taxonomy" id="1703779"/>
    <lineage>
        <taxon>Bacteria</taxon>
        <taxon>Bacteria division WOR-3</taxon>
    </lineage>
</organism>
<dbReference type="GO" id="GO:0090071">
    <property type="term" value="P:negative regulation of ribosome biogenesis"/>
    <property type="evidence" value="ECO:0007669"/>
    <property type="project" value="UniProtKB-UniRule"/>
</dbReference>
<dbReference type="Gene3D" id="3.30.460.10">
    <property type="entry name" value="Beta Polymerase, domain 2"/>
    <property type="match status" value="1"/>
</dbReference>
<dbReference type="InterPro" id="IPR043519">
    <property type="entry name" value="NT_sf"/>
</dbReference>
<dbReference type="InterPro" id="IPR004394">
    <property type="entry name" value="Iojap/RsfS/C7orf30"/>
</dbReference>
<keyword evidence="2" id="KW-0810">Translation regulation</keyword>